<dbReference type="NCBIfam" id="TIGR00613">
    <property type="entry name" value="reco"/>
    <property type="match status" value="1"/>
</dbReference>
<dbReference type="Pfam" id="PF02565">
    <property type="entry name" value="RecO_C"/>
    <property type="match status" value="1"/>
</dbReference>
<organism evidence="8">
    <name type="scientific">bioreactor metagenome</name>
    <dbReference type="NCBI Taxonomy" id="1076179"/>
    <lineage>
        <taxon>unclassified sequences</taxon>
        <taxon>metagenomes</taxon>
        <taxon>ecological metagenomes</taxon>
    </lineage>
</organism>
<dbReference type="EMBL" id="VSSQ01000208">
    <property type="protein sequence ID" value="MPL85627.1"/>
    <property type="molecule type" value="Genomic_DNA"/>
</dbReference>
<comment type="similarity">
    <text evidence="1">Belongs to the RecO family.</text>
</comment>
<dbReference type="Pfam" id="PF11967">
    <property type="entry name" value="RecO_N"/>
    <property type="match status" value="1"/>
</dbReference>
<feature type="domain" description="DNA replication/recombination mediator RecO N-terminal" evidence="7">
    <location>
        <begin position="1"/>
        <end position="75"/>
    </location>
</feature>
<evidence type="ECO:0000256" key="6">
    <source>
        <dbReference type="ARBA" id="ARBA00033409"/>
    </source>
</evidence>
<dbReference type="AlphaFoldDB" id="A0A644V346"/>
<dbReference type="InterPro" id="IPR003717">
    <property type="entry name" value="RecO"/>
</dbReference>
<dbReference type="HAMAP" id="MF_00201">
    <property type="entry name" value="RecO"/>
    <property type="match status" value="1"/>
</dbReference>
<dbReference type="SUPFAM" id="SSF57863">
    <property type="entry name" value="ArfGap/RecO-like zinc finger"/>
    <property type="match status" value="1"/>
</dbReference>
<evidence type="ECO:0000256" key="3">
    <source>
        <dbReference type="ARBA" id="ARBA00022763"/>
    </source>
</evidence>
<evidence type="ECO:0000256" key="5">
    <source>
        <dbReference type="ARBA" id="ARBA00023204"/>
    </source>
</evidence>
<dbReference type="GO" id="GO:0006302">
    <property type="term" value="P:double-strand break repair"/>
    <property type="evidence" value="ECO:0007669"/>
    <property type="project" value="TreeGrafter"/>
</dbReference>
<dbReference type="PANTHER" id="PTHR33991">
    <property type="entry name" value="DNA REPAIR PROTEIN RECO"/>
    <property type="match status" value="1"/>
</dbReference>
<dbReference type="GO" id="GO:0006310">
    <property type="term" value="P:DNA recombination"/>
    <property type="evidence" value="ECO:0007669"/>
    <property type="project" value="UniProtKB-KW"/>
</dbReference>
<protein>
    <recommendedName>
        <fullName evidence="2">DNA repair protein RecO</fullName>
    </recommendedName>
    <alternativeName>
        <fullName evidence="6">Recombination protein O</fullName>
    </alternativeName>
</protein>
<dbReference type="InterPro" id="IPR042242">
    <property type="entry name" value="RecO_C"/>
</dbReference>
<dbReference type="Gene3D" id="1.20.1440.120">
    <property type="entry name" value="Recombination protein O, C-terminal domain"/>
    <property type="match status" value="1"/>
</dbReference>
<evidence type="ECO:0000256" key="2">
    <source>
        <dbReference type="ARBA" id="ARBA00021310"/>
    </source>
</evidence>
<keyword evidence="5" id="KW-0234">DNA repair</keyword>
<evidence type="ECO:0000256" key="1">
    <source>
        <dbReference type="ARBA" id="ARBA00007452"/>
    </source>
</evidence>
<reference evidence="8" key="1">
    <citation type="submission" date="2019-08" db="EMBL/GenBank/DDBJ databases">
        <authorList>
            <person name="Kucharzyk K."/>
            <person name="Murdoch R.W."/>
            <person name="Higgins S."/>
            <person name="Loffler F."/>
        </authorList>
    </citation>
    <scope>NUCLEOTIDE SEQUENCE</scope>
</reference>
<keyword evidence="3" id="KW-0227">DNA damage</keyword>
<dbReference type="PANTHER" id="PTHR33991:SF1">
    <property type="entry name" value="DNA REPAIR PROTEIN RECO"/>
    <property type="match status" value="1"/>
</dbReference>
<sequence length="237" mass="26679">MSHKTSVVVLHKTKLGDSSIVVHGYSSDNGRCGFIIKSNSKKGSLSLLHPLGIIEAEISEKSKGELRFINNFRSLHTLTKLRESVIKNAIAIYISELIFRGIHEYGPSPGFFNFLVRSILLLDAIGDDYANFHLWFLVELSKEVGYSPADNYTEGSLFDISSASFVNNPAQGTKCLNREDSALLDTILKHREESIHMLKLNGIQRRSFAREMTTYLSYHLGCNLNIQSLEILHEVFE</sequence>
<keyword evidence="4" id="KW-0233">DNA recombination</keyword>
<evidence type="ECO:0000313" key="8">
    <source>
        <dbReference type="EMBL" id="MPL85627.1"/>
    </source>
</evidence>
<dbReference type="InterPro" id="IPR037278">
    <property type="entry name" value="ARFGAP/RecO"/>
</dbReference>
<accession>A0A644V346</accession>
<dbReference type="GO" id="GO:0043590">
    <property type="term" value="C:bacterial nucleoid"/>
    <property type="evidence" value="ECO:0007669"/>
    <property type="project" value="TreeGrafter"/>
</dbReference>
<gene>
    <name evidence="8" type="primary">recO_11</name>
    <name evidence="8" type="ORF">SDC9_31598</name>
</gene>
<dbReference type="InterPro" id="IPR022572">
    <property type="entry name" value="DNA_rep/recomb_RecO_N"/>
</dbReference>
<dbReference type="InterPro" id="IPR012340">
    <property type="entry name" value="NA-bd_OB-fold"/>
</dbReference>
<proteinExistence type="inferred from homology"/>
<comment type="caution">
    <text evidence="8">The sequence shown here is derived from an EMBL/GenBank/DDBJ whole genome shotgun (WGS) entry which is preliminary data.</text>
</comment>
<dbReference type="Gene3D" id="2.40.50.140">
    <property type="entry name" value="Nucleic acid-binding proteins"/>
    <property type="match status" value="1"/>
</dbReference>
<evidence type="ECO:0000259" key="7">
    <source>
        <dbReference type="Pfam" id="PF11967"/>
    </source>
</evidence>
<name>A0A644V346_9ZZZZ</name>
<evidence type="ECO:0000256" key="4">
    <source>
        <dbReference type="ARBA" id="ARBA00023172"/>
    </source>
</evidence>